<proteinExistence type="predicted"/>
<sequence length="201" mass="20717">MLSSQPDQSNSWALPLFMCLIGASLGLMLCSVLRAAAALCHACGAPSVMRRRRRRRAQSANNGTLLPVLAPANGPGAQPSAGGTAFTLEDFILHGRAASRAPARAASITPTGRHVDADTAPKATHARGVSSGSCRLRGPEIDGQGFSPPSSTSPAPAIANGLDDKVDPSLWYSGADPFTSITPSRASSESEDIAGKFTHTI</sequence>
<accession>J0CWK4</accession>
<dbReference type="AlphaFoldDB" id="J0CWK4"/>
<gene>
    <name evidence="3" type="ORF">AURDEDRAFT_175900</name>
</gene>
<feature type="region of interest" description="Disordered" evidence="1">
    <location>
        <begin position="54"/>
        <end position="80"/>
    </location>
</feature>
<protein>
    <submittedName>
        <fullName evidence="3">Uncharacterized protein</fullName>
    </submittedName>
</protein>
<name>J0CWK4_AURST</name>
<feature type="compositionally biased region" description="Low complexity" evidence="1">
    <location>
        <begin position="147"/>
        <end position="157"/>
    </location>
</feature>
<evidence type="ECO:0000256" key="1">
    <source>
        <dbReference type="SAM" id="MobiDB-lite"/>
    </source>
</evidence>
<feature type="region of interest" description="Disordered" evidence="1">
    <location>
        <begin position="103"/>
        <end position="162"/>
    </location>
</feature>
<feature type="transmembrane region" description="Helical" evidence="2">
    <location>
        <begin position="12"/>
        <end position="45"/>
    </location>
</feature>
<keyword evidence="2" id="KW-1133">Transmembrane helix</keyword>
<dbReference type="EMBL" id="JH687908">
    <property type="protein sequence ID" value="EJD35027.1"/>
    <property type="molecule type" value="Genomic_DNA"/>
</dbReference>
<feature type="region of interest" description="Disordered" evidence="1">
    <location>
        <begin position="181"/>
        <end position="201"/>
    </location>
</feature>
<dbReference type="KEGG" id="adl:AURDEDRAFT_175900"/>
<evidence type="ECO:0000313" key="4">
    <source>
        <dbReference type="Proteomes" id="UP000006514"/>
    </source>
</evidence>
<reference evidence="4" key="1">
    <citation type="journal article" date="2012" name="Science">
        <title>The Paleozoic origin of enzymatic lignin decomposition reconstructed from 31 fungal genomes.</title>
        <authorList>
            <person name="Floudas D."/>
            <person name="Binder M."/>
            <person name="Riley R."/>
            <person name="Barry K."/>
            <person name="Blanchette R.A."/>
            <person name="Henrissat B."/>
            <person name="Martinez A.T."/>
            <person name="Otillar R."/>
            <person name="Spatafora J.W."/>
            <person name="Yadav J.S."/>
            <person name="Aerts A."/>
            <person name="Benoit I."/>
            <person name="Boyd A."/>
            <person name="Carlson A."/>
            <person name="Copeland A."/>
            <person name="Coutinho P.M."/>
            <person name="de Vries R.P."/>
            <person name="Ferreira P."/>
            <person name="Findley K."/>
            <person name="Foster B."/>
            <person name="Gaskell J."/>
            <person name="Glotzer D."/>
            <person name="Gorecki P."/>
            <person name="Heitman J."/>
            <person name="Hesse C."/>
            <person name="Hori C."/>
            <person name="Igarashi K."/>
            <person name="Jurgens J.A."/>
            <person name="Kallen N."/>
            <person name="Kersten P."/>
            <person name="Kohler A."/>
            <person name="Kuees U."/>
            <person name="Kumar T.K.A."/>
            <person name="Kuo A."/>
            <person name="LaButti K."/>
            <person name="Larrondo L.F."/>
            <person name="Lindquist E."/>
            <person name="Ling A."/>
            <person name="Lombard V."/>
            <person name="Lucas S."/>
            <person name="Lundell T."/>
            <person name="Martin R."/>
            <person name="McLaughlin D.J."/>
            <person name="Morgenstern I."/>
            <person name="Morin E."/>
            <person name="Murat C."/>
            <person name="Nagy L.G."/>
            <person name="Nolan M."/>
            <person name="Ohm R.A."/>
            <person name="Patyshakuliyeva A."/>
            <person name="Rokas A."/>
            <person name="Ruiz-Duenas F.J."/>
            <person name="Sabat G."/>
            <person name="Salamov A."/>
            <person name="Samejima M."/>
            <person name="Schmutz J."/>
            <person name="Slot J.C."/>
            <person name="St John F."/>
            <person name="Stenlid J."/>
            <person name="Sun H."/>
            <person name="Sun S."/>
            <person name="Syed K."/>
            <person name="Tsang A."/>
            <person name="Wiebenga A."/>
            <person name="Young D."/>
            <person name="Pisabarro A."/>
            <person name="Eastwood D.C."/>
            <person name="Martin F."/>
            <person name="Cullen D."/>
            <person name="Grigoriev I.V."/>
            <person name="Hibbett D.S."/>
        </authorList>
    </citation>
    <scope>NUCLEOTIDE SEQUENCE [LARGE SCALE GENOMIC DNA]</scope>
    <source>
        <strain evidence="4">TFB10046</strain>
    </source>
</reference>
<keyword evidence="2" id="KW-0812">Transmembrane</keyword>
<keyword evidence="2" id="KW-0472">Membrane</keyword>
<evidence type="ECO:0000313" key="3">
    <source>
        <dbReference type="EMBL" id="EJD35027.1"/>
    </source>
</evidence>
<evidence type="ECO:0000256" key="2">
    <source>
        <dbReference type="SAM" id="Phobius"/>
    </source>
</evidence>
<dbReference type="InParanoid" id="J0CWK4"/>
<keyword evidence="4" id="KW-1185">Reference proteome</keyword>
<dbReference type="Proteomes" id="UP000006514">
    <property type="component" value="Unassembled WGS sequence"/>
</dbReference>
<organism evidence="3 4">
    <name type="scientific">Auricularia subglabra (strain TFB-10046 / SS5)</name>
    <name type="common">White-rot fungus</name>
    <name type="synonym">Auricularia delicata (strain TFB10046)</name>
    <dbReference type="NCBI Taxonomy" id="717982"/>
    <lineage>
        <taxon>Eukaryota</taxon>
        <taxon>Fungi</taxon>
        <taxon>Dikarya</taxon>
        <taxon>Basidiomycota</taxon>
        <taxon>Agaricomycotina</taxon>
        <taxon>Agaricomycetes</taxon>
        <taxon>Auriculariales</taxon>
        <taxon>Auriculariaceae</taxon>
        <taxon>Auricularia</taxon>
    </lineage>
</organism>